<dbReference type="CDD" id="cd00093">
    <property type="entry name" value="HTH_XRE"/>
    <property type="match status" value="1"/>
</dbReference>
<evidence type="ECO:0000313" key="3">
    <source>
        <dbReference type="EMBL" id="XCH46450.1"/>
    </source>
</evidence>
<proteinExistence type="predicted"/>
<dbReference type="EMBL" id="CP144373">
    <property type="protein sequence ID" value="XCH46450.1"/>
    <property type="molecule type" value="Genomic_DNA"/>
</dbReference>
<dbReference type="GO" id="GO:0003700">
    <property type="term" value="F:DNA-binding transcription factor activity"/>
    <property type="evidence" value="ECO:0007669"/>
    <property type="project" value="TreeGrafter"/>
</dbReference>
<dbReference type="InterPro" id="IPR010982">
    <property type="entry name" value="Lambda_DNA-bd_dom_sf"/>
</dbReference>
<evidence type="ECO:0000259" key="2">
    <source>
        <dbReference type="PROSITE" id="PS50943"/>
    </source>
</evidence>
<reference evidence="3" key="1">
    <citation type="submission" date="2024-01" db="EMBL/GenBank/DDBJ databases">
        <title>The first autotrophic representatives of the genus Thermodesulfovibrio.</title>
        <authorList>
            <person name="Maltseva A.I."/>
            <person name="Elcheninov A.G."/>
            <person name="Kublanov I.V."/>
            <person name="Lebedinsky A.V."/>
            <person name="Frolov E.N."/>
        </authorList>
    </citation>
    <scope>NUCLEOTIDE SEQUENCE</scope>
    <source>
        <strain evidence="3">3907-1M</strain>
    </source>
</reference>
<dbReference type="PROSITE" id="PS50943">
    <property type="entry name" value="HTH_CROC1"/>
    <property type="match status" value="1"/>
</dbReference>
<dbReference type="SMART" id="SM00530">
    <property type="entry name" value="HTH_XRE"/>
    <property type="match status" value="1"/>
</dbReference>
<dbReference type="SUPFAM" id="SSF47413">
    <property type="entry name" value="lambda repressor-like DNA-binding domains"/>
    <property type="match status" value="1"/>
</dbReference>
<dbReference type="GO" id="GO:0003677">
    <property type="term" value="F:DNA binding"/>
    <property type="evidence" value="ECO:0007669"/>
    <property type="project" value="UniProtKB-KW"/>
</dbReference>
<dbReference type="Pfam" id="PF01381">
    <property type="entry name" value="HTH_3"/>
    <property type="match status" value="1"/>
</dbReference>
<name>A0AAU8GVG5_9BACT</name>
<sequence>MKIGETIKKLRKAKGISQMELADRIGITYQQLQKYEKGKSKITIERLIDIAKALDVPVSVFFHEVYEKERKFYSEDEVILIELYRKLSDAELKKALLKIMKELSSK</sequence>
<dbReference type="GO" id="GO:0005829">
    <property type="term" value="C:cytosol"/>
    <property type="evidence" value="ECO:0007669"/>
    <property type="project" value="TreeGrafter"/>
</dbReference>
<dbReference type="AlphaFoldDB" id="A0AAU8GVG5"/>
<dbReference type="Gene3D" id="1.10.260.40">
    <property type="entry name" value="lambda repressor-like DNA-binding domains"/>
    <property type="match status" value="1"/>
</dbReference>
<feature type="domain" description="HTH cro/C1-type" evidence="2">
    <location>
        <begin position="7"/>
        <end position="61"/>
    </location>
</feature>
<dbReference type="PANTHER" id="PTHR46797:SF1">
    <property type="entry name" value="METHYLPHOSPHONATE SYNTHASE"/>
    <property type="match status" value="1"/>
</dbReference>
<evidence type="ECO:0000256" key="1">
    <source>
        <dbReference type="ARBA" id="ARBA00023125"/>
    </source>
</evidence>
<protein>
    <submittedName>
        <fullName evidence="3">Helix-turn-helix transcriptional regulator</fullName>
    </submittedName>
</protein>
<dbReference type="InterPro" id="IPR050807">
    <property type="entry name" value="TransReg_Diox_bact_type"/>
</dbReference>
<accession>A0AAU8GVG5</accession>
<dbReference type="InterPro" id="IPR001387">
    <property type="entry name" value="Cro/C1-type_HTH"/>
</dbReference>
<organism evidence="3">
    <name type="scientific">Thermodesulfovibrio autotrophicus</name>
    <dbReference type="NCBI Taxonomy" id="3118333"/>
    <lineage>
        <taxon>Bacteria</taxon>
        <taxon>Pseudomonadati</taxon>
        <taxon>Nitrospirota</taxon>
        <taxon>Thermodesulfovibrionia</taxon>
        <taxon>Thermodesulfovibrionales</taxon>
        <taxon>Thermodesulfovibrionaceae</taxon>
        <taxon>Thermodesulfovibrio</taxon>
    </lineage>
</organism>
<gene>
    <name evidence="3" type="ORF">V4D30_08890</name>
</gene>
<dbReference type="RefSeq" id="WP_353683982.1">
    <property type="nucleotide sequence ID" value="NZ_CP144373.1"/>
</dbReference>
<dbReference type="KEGG" id="taut:V4D30_08890"/>
<keyword evidence="1" id="KW-0238">DNA-binding</keyword>
<dbReference type="PANTHER" id="PTHR46797">
    <property type="entry name" value="HTH-TYPE TRANSCRIPTIONAL REGULATOR"/>
    <property type="match status" value="1"/>
</dbReference>